<sequence length="304" mass="33480">MGSQPQPHQQRLYILSPNLSRSHPRHGRILSCLTDGSDLRTIIENLTEVPDGITIDQNNGHMYWTNMGHDPKTQSGSIERADLDGSNRKVIVPAGSVGVFTPKQIAIAKQAQKLYWCDREGMKVVRANLDGSDVEVLVSNGDTDEDRKDQKKWCVGIALDERRGYFYWTQKGPSKGGQGRIFRAPIDGPQGFYPDKRWDTEVVFDDLSEPIDLEMDEESQTLYWTDRGDPPNGNSLHRAAIGMGGVPQLLATSLDAAIGLAVDRDGDVTYVTDLVGGVYKVDIKTRKEKGLVTNLGDATGIALA</sequence>
<evidence type="ECO:0000313" key="2">
    <source>
        <dbReference type="Proteomes" id="UP000285146"/>
    </source>
</evidence>
<dbReference type="SMART" id="SM00135">
    <property type="entry name" value="LY"/>
    <property type="match status" value="4"/>
</dbReference>
<evidence type="ECO:0000313" key="1">
    <source>
        <dbReference type="EMBL" id="ROW11830.1"/>
    </source>
</evidence>
<protein>
    <submittedName>
        <fullName evidence="1">Uncharacterized protein</fullName>
    </submittedName>
</protein>
<dbReference type="InterPro" id="IPR050778">
    <property type="entry name" value="Cueball_EGF_LRP_Nidogen"/>
</dbReference>
<dbReference type="EMBL" id="LKEB01000025">
    <property type="protein sequence ID" value="ROW11830.1"/>
    <property type="molecule type" value="Genomic_DNA"/>
</dbReference>
<comment type="caution">
    <text evidence="1">The sequence shown here is derived from an EMBL/GenBank/DDBJ whole genome shotgun (WGS) entry which is preliminary data.</text>
</comment>
<dbReference type="PANTHER" id="PTHR46513">
    <property type="entry name" value="VITELLOGENIN RECEPTOR-LIKE PROTEIN-RELATED-RELATED"/>
    <property type="match status" value="1"/>
</dbReference>
<dbReference type="Proteomes" id="UP000285146">
    <property type="component" value="Unassembled WGS sequence"/>
</dbReference>
<dbReference type="InParanoid" id="A0A423X7R6"/>
<dbReference type="InterPro" id="IPR000033">
    <property type="entry name" value="LDLR_classB_rpt"/>
</dbReference>
<gene>
    <name evidence="1" type="ORF">VPNG_04909</name>
</gene>
<dbReference type="InterPro" id="IPR011042">
    <property type="entry name" value="6-blade_b-propeller_TolB-like"/>
</dbReference>
<dbReference type="STRING" id="1230097.A0A423X7R6"/>
<reference evidence="1 2" key="1">
    <citation type="submission" date="2015-09" db="EMBL/GenBank/DDBJ databases">
        <title>Host preference determinants of Valsa canker pathogens revealed by comparative genomics.</title>
        <authorList>
            <person name="Yin Z."/>
            <person name="Huang L."/>
        </authorList>
    </citation>
    <scope>NUCLEOTIDE SEQUENCE [LARGE SCALE GENOMIC DNA]</scope>
    <source>
        <strain evidence="1 2">SXYLt</strain>
    </source>
</reference>
<dbReference type="OrthoDB" id="5958943at2759"/>
<proteinExistence type="predicted"/>
<dbReference type="Gene3D" id="2.120.10.30">
    <property type="entry name" value="TolB, C-terminal domain"/>
    <property type="match status" value="2"/>
</dbReference>
<dbReference type="GO" id="GO:0005886">
    <property type="term" value="C:plasma membrane"/>
    <property type="evidence" value="ECO:0007669"/>
    <property type="project" value="TreeGrafter"/>
</dbReference>
<accession>A0A423X7R6</accession>
<dbReference type="AlphaFoldDB" id="A0A423X7R6"/>
<dbReference type="PANTHER" id="PTHR46513:SF13">
    <property type="entry name" value="EGF-LIKE DOMAIN-CONTAINING PROTEIN"/>
    <property type="match status" value="1"/>
</dbReference>
<organism evidence="1 2">
    <name type="scientific">Cytospora leucostoma</name>
    <dbReference type="NCBI Taxonomy" id="1230097"/>
    <lineage>
        <taxon>Eukaryota</taxon>
        <taxon>Fungi</taxon>
        <taxon>Dikarya</taxon>
        <taxon>Ascomycota</taxon>
        <taxon>Pezizomycotina</taxon>
        <taxon>Sordariomycetes</taxon>
        <taxon>Sordariomycetidae</taxon>
        <taxon>Diaporthales</taxon>
        <taxon>Cytosporaceae</taxon>
        <taxon>Cytospora</taxon>
    </lineage>
</organism>
<keyword evidence="2" id="KW-1185">Reference proteome</keyword>
<name>A0A423X7R6_9PEZI</name>
<dbReference type="SUPFAM" id="SSF63829">
    <property type="entry name" value="Calcium-dependent phosphotriesterase"/>
    <property type="match status" value="1"/>
</dbReference>
<dbReference type="GO" id="GO:0060070">
    <property type="term" value="P:canonical Wnt signaling pathway"/>
    <property type="evidence" value="ECO:0007669"/>
    <property type="project" value="TreeGrafter"/>
</dbReference>